<dbReference type="Proteomes" id="UP000324222">
    <property type="component" value="Unassembled WGS sequence"/>
</dbReference>
<feature type="compositionally biased region" description="Basic and acidic residues" evidence="1">
    <location>
        <begin position="8"/>
        <end position="17"/>
    </location>
</feature>
<feature type="region of interest" description="Disordered" evidence="1">
    <location>
        <begin position="1"/>
        <end position="43"/>
    </location>
</feature>
<comment type="caution">
    <text evidence="2">The sequence shown here is derived from an EMBL/GenBank/DDBJ whole genome shotgun (WGS) entry which is preliminary data.</text>
</comment>
<accession>A0A5B7JTL2</accession>
<evidence type="ECO:0000313" key="2">
    <source>
        <dbReference type="EMBL" id="MPC96457.1"/>
    </source>
</evidence>
<reference evidence="2 3" key="1">
    <citation type="submission" date="2019-05" db="EMBL/GenBank/DDBJ databases">
        <title>Another draft genome of Portunus trituberculatus and its Hox gene families provides insights of decapod evolution.</title>
        <authorList>
            <person name="Jeong J.-H."/>
            <person name="Song I."/>
            <person name="Kim S."/>
            <person name="Choi T."/>
            <person name="Kim D."/>
            <person name="Ryu S."/>
            <person name="Kim W."/>
        </authorList>
    </citation>
    <scope>NUCLEOTIDE SEQUENCE [LARGE SCALE GENOMIC DNA]</scope>
    <source>
        <tissue evidence="2">Muscle</tissue>
    </source>
</reference>
<name>A0A5B7JTL2_PORTR</name>
<sequence length="43" mass="4941">MSPFTQREAPKSVEERAPGGPGFRGVPEPSKKLSQVRQFWFRH</sequence>
<protein>
    <submittedName>
        <fullName evidence="2">Uncharacterized protein</fullName>
    </submittedName>
</protein>
<evidence type="ECO:0000256" key="1">
    <source>
        <dbReference type="SAM" id="MobiDB-lite"/>
    </source>
</evidence>
<evidence type="ECO:0000313" key="3">
    <source>
        <dbReference type="Proteomes" id="UP000324222"/>
    </source>
</evidence>
<dbReference type="EMBL" id="VSRR010106044">
    <property type="protein sequence ID" value="MPC96457.1"/>
    <property type="molecule type" value="Genomic_DNA"/>
</dbReference>
<organism evidence="2 3">
    <name type="scientific">Portunus trituberculatus</name>
    <name type="common">Swimming crab</name>
    <name type="synonym">Neptunus trituberculatus</name>
    <dbReference type="NCBI Taxonomy" id="210409"/>
    <lineage>
        <taxon>Eukaryota</taxon>
        <taxon>Metazoa</taxon>
        <taxon>Ecdysozoa</taxon>
        <taxon>Arthropoda</taxon>
        <taxon>Crustacea</taxon>
        <taxon>Multicrustacea</taxon>
        <taxon>Malacostraca</taxon>
        <taxon>Eumalacostraca</taxon>
        <taxon>Eucarida</taxon>
        <taxon>Decapoda</taxon>
        <taxon>Pleocyemata</taxon>
        <taxon>Brachyura</taxon>
        <taxon>Eubrachyura</taxon>
        <taxon>Portunoidea</taxon>
        <taxon>Portunidae</taxon>
        <taxon>Portuninae</taxon>
        <taxon>Portunus</taxon>
    </lineage>
</organism>
<keyword evidence="3" id="KW-1185">Reference proteome</keyword>
<gene>
    <name evidence="2" type="ORF">E2C01_091716</name>
</gene>
<dbReference type="AlphaFoldDB" id="A0A5B7JTL2"/>
<proteinExistence type="predicted"/>